<comment type="caution">
    <text evidence="13">The sequence shown here is derived from an EMBL/GenBank/DDBJ whole genome shotgun (WGS) entry which is preliminary data.</text>
</comment>
<evidence type="ECO:0000256" key="10">
    <source>
        <dbReference type="SAM" id="Coils"/>
    </source>
</evidence>
<evidence type="ECO:0000256" key="8">
    <source>
        <dbReference type="ARBA" id="ARBA00059857"/>
    </source>
</evidence>
<feature type="coiled-coil region" evidence="10">
    <location>
        <begin position="488"/>
        <end position="536"/>
    </location>
</feature>
<dbReference type="InterPro" id="IPR005225">
    <property type="entry name" value="Small_GTP-bd"/>
</dbReference>
<dbReference type="NCBIfam" id="TIGR00231">
    <property type="entry name" value="small_GTP"/>
    <property type="match status" value="1"/>
</dbReference>
<dbReference type="InterPro" id="IPR027417">
    <property type="entry name" value="P-loop_NTPase"/>
</dbReference>
<evidence type="ECO:0000256" key="9">
    <source>
        <dbReference type="ARBA" id="ARBA00069992"/>
    </source>
</evidence>
<keyword evidence="5" id="KW-0342">GTP-binding</keyword>
<keyword evidence="6" id="KW-0636">Prenylation</keyword>
<protein>
    <recommendedName>
        <fullName evidence="9">Ras-related protein Rap-1b</fullName>
        <ecNumber evidence="2">3.6.5.2</ecNumber>
    </recommendedName>
</protein>
<evidence type="ECO:0000313" key="14">
    <source>
        <dbReference type="Proteomes" id="UP000319801"/>
    </source>
</evidence>
<dbReference type="EC" id="3.6.5.2" evidence="2"/>
<dbReference type="InterPro" id="IPR006703">
    <property type="entry name" value="G_AIG1"/>
</dbReference>
<evidence type="ECO:0000256" key="1">
    <source>
        <dbReference type="ARBA" id="ARBA00008535"/>
    </source>
</evidence>
<dbReference type="GO" id="GO:0005525">
    <property type="term" value="F:GTP binding"/>
    <property type="evidence" value="ECO:0007669"/>
    <property type="project" value="UniProtKB-KW"/>
</dbReference>
<name>A0A556U7S2_BAGYA</name>
<dbReference type="SMART" id="SM00173">
    <property type="entry name" value="RAS"/>
    <property type="match status" value="1"/>
</dbReference>
<gene>
    <name evidence="13" type="ORF">Baya_8678</name>
</gene>
<comment type="similarity">
    <text evidence="1">Belongs to the TRAFAC class TrmE-Era-EngA-EngB-Septin-like GTPase superfamily. AIG1/Toc34/Toc159-like paraseptin GTPase family. IAN subfamily.</text>
</comment>
<evidence type="ECO:0000256" key="4">
    <source>
        <dbReference type="ARBA" id="ARBA00022801"/>
    </source>
</evidence>
<evidence type="ECO:0000256" key="6">
    <source>
        <dbReference type="ARBA" id="ARBA00023289"/>
    </source>
</evidence>
<dbReference type="Proteomes" id="UP000319801">
    <property type="component" value="Unassembled WGS sequence"/>
</dbReference>
<dbReference type="SUPFAM" id="SSF52540">
    <property type="entry name" value="P-loop containing nucleoside triphosphate hydrolases"/>
    <property type="match status" value="3"/>
</dbReference>
<dbReference type="Pfam" id="PF04548">
    <property type="entry name" value="AIG1"/>
    <property type="match status" value="1"/>
</dbReference>
<feature type="region of interest" description="Disordered" evidence="11">
    <location>
        <begin position="27"/>
        <end position="89"/>
    </location>
</feature>
<accession>A0A556U7S2</accession>
<dbReference type="FunFam" id="3.40.50.300:FF:002049">
    <property type="entry name" value="Si:ch73-170d6.2"/>
    <property type="match status" value="1"/>
</dbReference>
<dbReference type="OrthoDB" id="8954335at2759"/>
<feature type="domain" description="AIG1-type G" evidence="12">
    <location>
        <begin position="131"/>
        <end position="284"/>
    </location>
</feature>
<dbReference type="PROSITE" id="PS51421">
    <property type="entry name" value="RAS"/>
    <property type="match status" value="1"/>
</dbReference>
<organism evidence="13 14">
    <name type="scientific">Bagarius yarrelli</name>
    <name type="common">Goonch</name>
    <name type="synonym">Bagrus yarrelli</name>
    <dbReference type="NCBI Taxonomy" id="175774"/>
    <lineage>
        <taxon>Eukaryota</taxon>
        <taxon>Metazoa</taxon>
        <taxon>Chordata</taxon>
        <taxon>Craniata</taxon>
        <taxon>Vertebrata</taxon>
        <taxon>Euteleostomi</taxon>
        <taxon>Actinopterygii</taxon>
        <taxon>Neopterygii</taxon>
        <taxon>Teleostei</taxon>
        <taxon>Ostariophysi</taxon>
        <taxon>Siluriformes</taxon>
        <taxon>Sisoridae</taxon>
        <taxon>Sisorinae</taxon>
        <taxon>Bagarius</taxon>
    </lineage>
</organism>
<evidence type="ECO:0000256" key="11">
    <source>
        <dbReference type="SAM" id="MobiDB-lite"/>
    </source>
</evidence>
<proteinExistence type="inferred from homology"/>
<dbReference type="EMBL" id="VCAZ01000060">
    <property type="protein sequence ID" value="TSN76525.1"/>
    <property type="molecule type" value="Genomic_DNA"/>
</dbReference>
<comment type="catalytic activity">
    <reaction evidence="7">
        <text>GTP + H2O = GDP + phosphate + H(+)</text>
        <dbReference type="Rhea" id="RHEA:19669"/>
        <dbReference type="ChEBI" id="CHEBI:15377"/>
        <dbReference type="ChEBI" id="CHEBI:15378"/>
        <dbReference type="ChEBI" id="CHEBI:37565"/>
        <dbReference type="ChEBI" id="CHEBI:43474"/>
        <dbReference type="ChEBI" id="CHEBI:58189"/>
        <dbReference type="EC" id="3.6.5.2"/>
    </reaction>
</comment>
<dbReference type="PANTHER" id="PTHR32046:SF14">
    <property type="match status" value="1"/>
</dbReference>
<dbReference type="SMART" id="SM00175">
    <property type="entry name" value="RAB"/>
    <property type="match status" value="1"/>
</dbReference>
<keyword evidence="4" id="KW-0378">Hydrolase</keyword>
<evidence type="ECO:0000259" key="12">
    <source>
        <dbReference type="Pfam" id="PF04548"/>
    </source>
</evidence>
<dbReference type="AlphaFoldDB" id="A0A556U7S2"/>
<sequence length="800" mass="91032">MLKANAAWSQGGPFSTEALTMLRCKTAVKTSKQKQVSTNIKSRKKSKKSQAQSRSSDRTRRPCPDTQQPVDTHQSRPMHNDMETKVKNSNNFRKLTSGIPSVYKLNLRDTGEEDLHKMDFGVSRRNSKPNKTIMLMGATGSGKSTLINGMINYILGVQWNDSCRLKMIDEQTNKTQAESQTSEITAYQIHYENSFKVPYSVTIIDTPGFGDTKGIAGDKEVTEKIRSFFSVRDGILSIDAVCFVVQSALARLTHTQKYIFEAILSIFGKDIANSISIMITFADGQKPPVLEAIKAADIPCGIKEDGTMLYFKFNNSALFAQNKELDNEDNFDEMFWKMGEGSMKRFFNHLLTMETKSLQLTKEVLSERQHLETTVAGVQPLIQTGLIKLDEIKMTTVILEQNQHVIMENENFEYEVETPKCTKIYLEKGTFVTNCMGCNFTCHYPCAFSNDNDKIHCTAMENGKCTVCPGKCVWNVHHNMQFRFETKIVKEKKTYANLKKQYEEALGKQMTIEKIINQLEEEYYDVQEQVMQLNDELARSLTRLNEIALRPDPLSTPEYIELLIESEKQTAKEGYRKRIVELEEIKKRALIIQKVNKGEALAEHEKDWKPKKNIGRCGKQENDVYTRELGVAALSARRSGEKQRTTVQFVQGIFVEKYDPTIEDSYRKQVEVDGQQCMLEILDTAGTEQFTAMRDLYMKNGQGFALVYSITAQSTFNDLQDLREQILRVKDTEDVPMILVGNKCDLEDERVVGKEQGQNLARQWNNCAFLESSAKSKINVNENAEMKTCCPTGQHSSPIK</sequence>
<keyword evidence="14" id="KW-1185">Reference proteome</keyword>
<evidence type="ECO:0000256" key="7">
    <source>
        <dbReference type="ARBA" id="ARBA00048098"/>
    </source>
</evidence>
<dbReference type="PROSITE" id="PS51419">
    <property type="entry name" value="RAB"/>
    <property type="match status" value="1"/>
</dbReference>
<keyword evidence="6" id="KW-0449">Lipoprotein</keyword>
<evidence type="ECO:0000256" key="2">
    <source>
        <dbReference type="ARBA" id="ARBA00011984"/>
    </source>
</evidence>
<dbReference type="GO" id="GO:0003925">
    <property type="term" value="F:G protein activity"/>
    <property type="evidence" value="ECO:0007669"/>
    <property type="project" value="UniProtKB-EC"/>
</dbReference>
<dbReference type="PANTHER" id="PTHR32046">
    <property type="entry name" value="G DOMAIN-CONTAINING PROTEIN"/>
    <property type="match status" value="1"/>
</dbReference>
<comment type="function">
    <text evidence="8">Probable GTP-binding protein that possesses GTPase activity. May play a role in endothelial cell polarity and endothelial barrier function.</text>
</comment>
<keyword evidence="10" id="KW-0175">Coiled coil</keyword>
<dbReference type="Gene3D" id="3.40.50.300">
    <property type="entry name" value="P-loop containing nucleotide triphosphate hydrolases"/>
    <property type="match status" value="2"/>
</dbReference>
<feature type="compositionally biased region" description="Polar residues" evidence="11">
    <location>
        <begin position="65"/>
        <end position="77"/>
    </location>
</feature>
<dbReference type="InterPro" id="IPR001806">
    <property type="entry name" value="Small_GTPase"/>
</dbReference>
<evidence type="ECO:0000256" key="3">
    <source>
        <dbReference type="ARBA" id="ARBA00022741"/>
    </source>
</evidence>
<keyword evidence="3" id="KW-0547">Nucleotide-binding</keyword>
<reference evidence="13 14" key="1">
    <citation type="journal article" date="2019" name="Genome Biol. Evol.">
        <title>Whole-Genome Sequencing of the Giant Devil Catfish, Bagarius yarrelli.</title>
        <authorList>
            <person name="Jiang W."/>
            <person name="Lv Y."/>
            <person name="Cheng L."/>
            <person name="Yang K."/>
            <person name="Chao B."/>
            <person name="Wang X."/>
            <person name="Li Y."/>
            <person name="Pan X."/>
            <person name="You X."/>
            <person name="Zhang Y."/>
            <person name="Yang J."/>
            <person name="Li J."/>
            <person name="Zhang X."/>
            <person name="Liu S."/>
            <person name="Sun C."/>
            <person name="Yang J."/>
            <person name="Shi Q."/>
        </authorList>
    </citation>
    <scope>NUCLEOTIDE SEQUENCE [LARGE SCALE GENOMIC DNA]</scope>
    <source>
        <strain evidence="13">JWS20170419001</strain>
        <tissue evidence="13">Muscle</tissue>
    </source>
</reference>
<evidence type="ECO:0000256" key="5">
    <source>
        <dbReference type="ARBA" id="ARBA00023134"/>
    </source>
</evidence>
<dbReference type="FunFam" id="3.40.50.300:FF:000182">
    <property type="entry name" value="ras-related protein Rap-1b"/>
    <property type="match status" value="1"/>
</dbReference>
<evidence type="ECO:0000313" key="13">
    <source>
        <dbReference type="EMBL" id="TSN76525.1"/>
    </source>
</evidence>
<feature type="compositionally biased region" description="Polar residues" evidence="11">
    <location>
        <begin position="28"/>
        <end position="40"/>
    </location>
</feature>
<dbReference type="SMART" id="SM00174">
    <property type="entry name" value="RHO"/>
    <property type="match status" value="1"/>
</dbReference>
<dbReference type="Pfam" id="PF00071">
    <property type="entry name" value="Ras"/>
    <property type="match status" value="1"/>
</dbReference>